<name>A0A4P8XEY7_9BACL</name>
<dbReference type="InterPro" id="IPR003593">
    <property type="entry name" value="AAA+_ATPase"/>
</dbReference>
<dbReference type="InterPro" id="IPR027417">
    <property type="entry name" value="P-loop_NTPase"/>
</dbReference>
<dbReference type="PROSITE" id="PS50893">
    <property type="entry name" value="ABC_TRANSPORTER_2"/>
    <property type="match status" value="1"/>
</dbReference>
<proteinExistence type="predicted"/>
<dbReference type="KEGG" id="palo:E6C60_0170"/>
<keyword evidence="1" id="KW-0813">Transport</keyword>
<keyword evidence="6" id="KW-1185">Reference proteome</keyword>
<protein>
    <submittedName>
        <fullName evidence="5">ABC transporter related protein</fullName>
    </submittedName>
</protein>
<dbReference type="PROSITE" id="PS00211">
    <property type="entry name" value="ABC_TRANSPORTER_1"/>
    <property type="match status" value="1"/>
</dbReference>
<organism evidence="5 6">
    <name type="scientific">Paenibacillus algicola</name>
    <dbReference type="NCBI Taxonomy" id="2565926"/>
    <lineage>
        <taxon>Bacteria</taxon>
        <taxon>Bacillati</taxon>
        <taxon>Bacillota</taxon>
        <taxon>Bacilli</taxon>
        <taxon>Bacillales</taxon>
        <taxon>Paenibacillaceae</taxon>
        <taxon>Paenibacillus</taxon>
    </lineage>
</organism>
<keyword evidence="3" id="KW-0067">ATP-binding</keyword>
<evidence type="ECO:0000256" key="2">
    <source>
        <dbReference type="ARBA" id="ARBA00022741"/>
    </source>
</evidence>
<feature type="domain" description="ABC transporter" evidence="4">
    <location>
        <begin position="13"/>
        <end position="237"/>
    </location>
</feature>
<dbReference type="PANTHER" id="PTHR42711">
    <property type="entry name" value="ABC TRANSPORTER ATP-BINDING PROTEIN"/>
    <property type="match status" value="1"/>
</dbReference>
<dbReference type="PANTHER" id="PTHR42711:SF17">
    <property type="entry name" value="ABC TRANSPORTER ATP-BINDING PROTEIN"/>
    <property type="match status" value="1"/>
</dbReference>
<dbReference type="GO" id="GO:0016887">
    <property type="term" value="F:ATP hydrolysis activity"/>
    <property type="evidence" value="ECO:0007669"/>
    <property type="project" value="InterPro"/>
</dbReference>
<dbReference type="InterPro" id="IPR003439">
    <property type="entry name" value="ABC_transporter-like_ATP-bd"/>
</dbReference>
<dbReference type="EMBL" id="CP040396">
    <property type="protein sequence ID" value="QCT00896.1"/>
    <property type="molecule type" value="Genomic_DNA"/>
</dbReference>
<dbReference type="InterPro" id="IPR017871">
    <property type="entry name" value="ABC_transporter-like_CS"/>
</dbReference>
<gene>
    <name evidence="5" type="ORF">E6C60_0170</name>
</gene>
<dbReference type="AlphaFoldDB" id="A0A4P8XEY7"/>
<evidence type="ECO:0000259" key="4">
    <source>
        <dbReference type="PROSITE" id="PS50893"/>
    </source>
</evidence>
<dbReference type="SUPFAM" id="SSF52540">
    <property type="entry name" value="P-loop containing nucleoside triphosphate hydrolases"/>
    <property type="match status" value="1"/>
</dbReference>
<dbReference type="CDD" id="cd03230">
    <property type="entry name" value="ABC_DR_subfamily_A"/>
    <property type="match status" value="1"/>
</dbReference>
<reference evidence="5 6" key="1">
    <citation type="submission" date="2019-05" db="EMBL/GenBank/DDBJ databases">
        <authorList>
            <person name="Chen C."/>
        </authorList>
    </citation>
    <scope>NUCLEOTIDE SEQUENCE [LARGE SCALE GENOMIC DNA]</scope>
    <source>
        <strain evidence="5 6">HB172198</strain>
    </source>
</reference>
<dbReference type="Gene3D" id="3.40.50.300">
    <property type="entry name" value="P-loop containing nucleotide triphosphate hydrolases"/>
    <property type="match status" value="1"/>
</dbReference>
<evidence type="ECO:0000256" key="3">
    <source>
        <dbReference type="ARBA" id="ARBA00022840"/>
    </source>
</evidence>
<dbReference type="Pfam" id="PF00005">
    <property type="entry name" value="ABC_tran"/>
    <property type="match status" value="1"/>
</dbReference>
<evidence type="ECO:0000313" key="5">
    <source>
        <dbReference type="EMBL" id="QCT00896.1"/>
    </source>
</evidence>
<dbReference type="InterPro" id="IPR050763">
    <property type="entry name" value="ABC_transporter_ATP-binding"/>
</dbReference>
<evidence type="ECO:0000313" key="6">
    <source>
        <dbReference type="Proteomes" id="UP000300879"/>
    </source>
</evidence>
<sequence>MSLNITQNTAVAVAIHNVSKQFGSKRAVDGVSFTLQQGSITAILGPNGAGKTTILSMMLGLLEPDAGTVEVLGGSPKDLKVRRRIGAMLQEVSVMDSLKAGEILELIRGYYPKPMEMAEVMQLTGLNQEDLSKRATKMSGGQKRKLSFALALAGNPDLLFFDEPTVGLDTTARRLFWSTVRSLAAQGKSILFTTHYLQEADDNADRIVLFKDGRIAADGSPAEIKARLSRKSLSFQCRSGTAANIIARLEAVPDVTGLQQEQGRLHVYTNNTDLVLSIIFKEELPVHDIQMDQGSLDEAFEQLTARKEEVV</sequence>
<accession>A0A4P8XEY7</accession>
<dbReference type="GO" id="GO:0005524">
    <property type="term" value="F:ATP binding"/>
    <property type="evidence" value="ECO:0007669"/>
    <property type="project" value="UniProtKB-KW"/>
</dbReference>
<dbReference type="SMART" id="SM00382">
    <property type="entry name" value="AAA"/>
    <property type="match status" value="1"/>
</dbReference>
<dbReference type="RefSeq" id="WP_233281089.1">
    <property type="nucleotide sequence ID" value="NZ_CP040396.1"/>
</dbReference>
<dbReference type="FunFam" id="3.40.50.300:FF:001548">
    <property type="entry name" value="ABC efflux transporter ATP-binding protein"/>
    <property type="match status" value="1"/>
</dbReference>
<evidence type="ECO:0000256" key="1">
    <source>
        <dbReference type="ARBA" id="ARBA00022448"/>
    </source>
</evidence>
<dbReference type="Proteomes" id="UP000300879">
    <property type="component" value="Chromosome"/>
</dbReference>
<keyword evidence="2" id="KW-0547">Nucleotide-binding</keyword>